<dbReference type="STRING" id="1524254.PHACT_05490"/>
<dbReference type="PANTHER" id="PTHR34219:SF3">
    <property type="entry name" value="BLL7967 PROTEIN"/>
    <property type="match status" value="1"/>
</dbReference>
<keyword evidence="1" id="KW-1133">Transmembrane helix</keyword>
<evidence type="ECO:0000313" key="2">
    <source>
        <dbReference type="EMBL" id="OFE12659.1"/>
    </source>
</evidence>
<dbReference type="PANTHER" id="PTHR34219">
    <property type="entry name" value="IRON-REGULATED INNER MEMBRANE PROTEIN-RELATED"/>
    <property type="match status" value="1"/>
</dbReference>
<feature type="transmembrane region" description="Helical" evidence="1">
    <location>
        <begin position="190"/>
        <end position="210"/>
    </location>
</feature>
<feature type="transmembrane region" description="Helical" evidence="1">
    <location>
        <begin position="333"/>
        <end position="354"/>
    </location>
</feature>
<reference evidence="3" key="1">
    <citation type="submission" date="2016-07" db="EMBL/GenBank/DDBJ databases">
        <authorList>
            <person name="Florea S."/>
            <person name="Webb J.S."/>
            <person name="Jaromczyk J."/>
            <person name="Schardl C.L."/>
        </authorList>
    </citation>
    <scope>NUCLEOTIDE SEQUENCE [LARGE SCALE GENOMIC DNA]</scope>
    <source>
        <strain evidence="3">KCTC 42131</strain>
    </source>
</reference>
<dbReference type="OrthoDB" id="9776609at2"/>
<evidence type="ECO:0008006" key="4">
    <source>
        <dbReference type="Google" id="ProtNLM"/>
    </source>
</evidence>
<evidence type="ECO:0000256" key="1">
    <source>
        <dbReference type="SAM" id="Phobius"/>
    </source>
</evidence>
<organism evidence="2 3">
    <name type="scientific">Pseudohongiella acticola</name>
    <dbReference type="NCBI Taxonomy" id="1524254"/>
    <lineage>
        <taxon>Bacteria</taxon>
        <taxon>Pseudomonadati</taxon>
        <taxon>Pseudomonadota</taxon>
        <taxon>Gammaproteobacteria</taxon>
        <taxon>Pseudomonadales</taxon>
        <taxon>Pseudohongiellaceae</taxon>
        <taxon>Pseudohongiella</taxon>
    </lineage>
</organism>
<evidence type="ECO:0000313" key="3">
    <source>
        <dbReference type="Proteomes" id="UP000175669"/>
    </source>
</evidence>
<dbReference type="InterPro" id="IPR005625">
    <property type="entry name" value="PepSY-ass_TM"/>
</dbReference>
<gene>
    <name evidence="2" type="ORF">PHACT_05490</name>
</gene>
<keyword evidence="3" id="KW-1185">Reference proteome</keyword>
<dbReference type="Proteomes" id="UP000175669">
    <property type="component" value="Unassembled WGS sequence"/>
</dbReference>
<feature type="transmembrane region" description="Helical" evidence="1">
    <location>
        <begin position="140"/>
        <end position="161"/>
    </location>
</feature>
<comment type="caution">
    <text evidence="2">The sequence shown here is derived from an EMBL/GenBank/DDBJ whole genome shotgun (WGS) entry which is preliminary data.</text>
</comment>
<dbReference type="RefSeq" id="WP_070116269.1">
    <property type="nucleotide sequence ID" value="NZ_CAXATG010000001.1"/>
</dbReference>
<dbReference type="Pfam" id="PF03929">
    <property type="entry name" value="PepSY_TM"/>
    <property type="match status" value="1"/>
</dbReference>
<accession>A0A1E8CJR5</accession>
<keyword evidence="1" id="KW-0472">Membrane</keyword>
<proteinExistence type="predicted"/>
<dbReference type="AlphaFoldDB" id="A0A1E8CJR5"/>
<dbReference type="EMBL" id="MASR01000001">
    <property type="protein sequence ID" value="OFE12659.1"/>
    <property type="molecule type" value="Genomic_DNA"/>
</dbReference>
<feature type="transmembrane region" description="Helical" evidence="1">
    <location>
        <begin position="12"/>
        <end position="32"/>
    </location>
</feature>
<sequence length="369" mass="40774">MRAILLLLHKYTGLFLGLLLSITGISGSLIVFDRELDEMLAPETANFEPAQSLASIQLALDNATAAVDNGSSPTRIMLGRDLQAPHIVRFPAPEGSPGPIEASIDPGTAQVLAVRTWGEYPVTWFYHLHLSFLAGPVGEIVVGIMGFCMLFFTISGIVIWWPKNGRWRRALTIKRHAGAFRLNFDLHKTVGVYFTPLFVMLALTGMEIVWHDPAEKLVSAFLPVTEADDVRSQASGITPVSADQVATSAQAIFPDSAIMRIYLPNADDAAFDVTFKHPEEPWKEYARSAVQIDQYSGEVLSVWDGREAPAGNVFLDWLFPLHNGDALGQIGRWLVFISGLLPALLFGTGLYMWWRKRRPEKPRQVSTGS</sequence>
<keyword evidence="1" id="KW-0812">Transmembrane</keyword>
<protein>
    <recommendedName>
        <fullName evidence="4">Peptidase</fullName>
    </recommendedName>
</protein>
<name>A0A1E8CJR5_9GAMM</name>